<proteinExistence type="predicted"/>
<dbReference type="EMBL" id="KQ244082">
    <property type="protein sequence ID" value="KNC74793.1"/>
    <property type="molecule type" value="Genomic_DNA"/>
</dbReference>
<dbReference type="Proteomes" id="UP000054560">
    <property type="component" value="Unassembled WGS sequence"/>
</dbReference>
<accession>A0A0L0FFH1</accession>
<feature type="non-terminal residue" evidence="1">
    <location>
        <position position="1"/>
    </location>
</feature>
<organism evidence="1 2">
    <name type="scientific">Sphaeroforma arctica JP610</name>
    <dbReference type="NCBI Taxonomy" id="667725"/>
    <lineage>
        <taxon>Eukaryota</taxon>
        <taxon>Ichthyosporea</taxon>
        <taxon>Ichthyophonida</taxon>
        <taxon>Sphaeroforma</taxon>
    </lineage>
</organism>
<reference evidence="1 2" key="1">
    <citation type="submission" date="2011-02" db="EMBL/GenBank/DDBJ databases">
        <title>The Genome Sequence of Sphaeroforma arctica JP610.</title>
        <authorList>
            <consortium name="The Broad Institute Genome Sequencing Platform"/>
            <person name="Russ C."/>
            <person name="Cuomo C."/>
            <person name="Young S.K."/>
            <person name="Zeng Q."/>
            <person name="Gargeya S."/>
            <person name="Alvarado L."/>
            <person name="Berlin A."/>
            <person name="Chapman S.B."/>
            <person name="Chen Z."/>
            <person name="Freedman E."/>
            <person name="Gellesch M."/>
            <person name="Goldberg J."/>
            <person name="Griggs A."/>
            <person name="Gujja S."/>
            <person name="Heilman E."/>
            <person name="Heiman D."/>
            <person name="Howarth C."/>
            <person name="Mehta T."/>
            <person name="Neiman D."/>
            <person name="Pearson M."/>
            <person name="Roberts A."/>
            <person name="Saif S."/>
            <person name="Shea T."/>
            <person name="Shenoy N."/>
            <person name="Sisk P."/>
            <person name="Stolte C."/>
            <person name="Sykes S."/>
            <person name="White J."/>
            <person name="Yandava C."/>
            <person name="Burger G."/>
            <person name="Gray M.W."/>
            <person name="Holland P.W.H."/>
            <person name="King N."/>
            <person name="Lang F.B.F."/>
            <person name="Roger A.J."/>
            <person name="Ruiz-Trillo I."/>
            <person name="Haas B."/>
            <person name="Nusbaum C."/>
            <person name="Birren B."/>
        </authorList>
    </citation>
    <scope>NUCLEOTIDE SEQUENCE [LARGE SCALE GENOMIC DNA]</scope>
    <source>
        <strain evidence="1 2">JP610</strain>
    </source>
</reference>
<evidence type="ECO:0000313" key="1">
    <source>
        <dbReference type="EMBL" id="KNC74793.1"/>
    </source>
</evidence>
<protein>
    <submittedName>
        <fullName evidence="1">Uncharacterized protein</fullName>
    </submittedName>
</protein>
<evidence type="ECO:0000313" key="2">
    <source>
        <dbReference type="Proteomes" id="UP000054560"/>
    </source>
</evidence>
<dbReference type="GeneID" id="25913174"/>
<dbReference type="AlphaFoldDB" id="A0A0L0FFH1"/>
<dbReference type="RefSeq" id="XP_014148695.1">
    <property type="nucleotide sequence ID" value="XM_014293220.1"/>
</dbReference>
<sequence>GVNLAKPLEDRNPPKNTYAAFTICVEDDPMLQTHPDSARNVSWLFDCVSYSRILDREPPDG</sequence>
<name>A0A0L0FFH1_9EUKA</name>
<gene>
    <name evidence="1" type="ORF">SARC_12670</name>
</gene>
<keyword evidence="2" id="KW-1185">Reference proteome</keyword>